<proteinExistence type="predicted"/>
<name>A0A8H6E375_PETAA</name>
<protein>
    <submittedName>
        <fullName evidence="2">Uncharacterized protein</fullName>
    </submittedName>
</protein>
<feature type="region of interest" description="Disordered" evidence="1">
    <location>
        <begin position="1"/>
        <end position="33"/>
    </location>
</feature>
<dbReference type="AlphaFoldDB" id="A0A8H6E375"/>
<comment type="caution">
    <text evidence="2">The sequence shown here is derived from an EMBL/GenBank/DDBJ whole genome shotgun (WGS) entry which is preliminary data.</text>
</comment>
<dbReference type="EMBL" id="SPNV01000304">
    <property type="protein sequence ID" value="KAF5856635.1"/>
    <property type="molecule type" value="Genomic_DNA"/>
</dbReference>
<evidence type="ECO:0000256" key="1">
    <source>
        <dbReference type="SAM" id="MobiDB-lite"/>
    </source>
</evidence>
<evidence type="ECO:0000313" key="2">
    <source>
        <dbReference type="EMBL" id="KAF5856635.1"/>
    </source>
</evidence>
<gene>
    <name evidence="2" type="ORF">ETB97_007057</name>
</gene>
<accession>A0A8H6E375</accession>
<feature type="compositionally biased region" description="Basic and acidic residues" evidence="1">
    <location>
        <begin position="11"/>
        <end position="24"/>
    </location>
</feature>
<organism evidence="2 3">
    <name type="scientific">Petromyces alliaceus</name>
    <name type="common">Aspergillus alliaceus</name>
    <dbReference type="NCBI Taxonomy" id="209559"/>
    <lineage>
        <taxon>Eukaryota</taxon>
        <taxon>Fungi</taxon>
        <taxon>Dikarya</taxon>
        <taxon>Ascomycota</taxon>
        <taxon>Pezizomycotina</taxon>
        <taxon>Eurotiomycetes</taxon>
        <taxon>Eurotiomycetidae</taxon>
        <taxon>Eurotiales</taxon>
        <taxon>Aspergillaceae</taxon>
        <taxon>Aspergillus</taxon>
        <taxon>Aspergillus subgen. Circumdati</taxon>
    </lineage>
</organism>
<keyword evidence="3" id="KW-1185">Reference proteome</keyword>
<evidence type="ECO:0000313" key="3">
    <source>
        <dbReference type="Proteomes" id="UP000541154"/>
    </source>
</evidence>
<reference evidence="2 3" key="1">
    <citation type="submission" date="2019-04" db="EMBL/GenBank/DDBJ databases">
        <title>Aspergillus burnettii sp. nov., novel species from soil in southeast Queensland.</title>
        <authorList>
            <person name="Gilchrist C.L.M."/>
            <person name="Pitt J.I."/>
            <person name="Lange L."/>
            <person name="Lacey H.J."/>
            <person name="Vuong D."/>
            <person name="Midgley D.J."/>
            <person name="Greenfield P."/>
            <person name="Bradbury M."/>
            <person name="Lacey E."/>
            <person name="Busk P.K."/>
            <person name="Pilgaard B."/>
            <person name="Chooi Y.H."/>
            <person name="Piggott A.M."/>
        </authorList>
    </citation>
    <scope>NUCLEOTIDE SEQUENCE [LARGE SCALE GENOMIC DNA]</scope>
    <source>
        <strain evidence="2 3">FRR 5400</strain>
    </source>
</reference>
<feature type="compositionally biased region" description="Basic residues" evidence="1">
    <location>
        <begin position="1"/>
        <end position="10"/>
    </location>
</feature>
<dbReference type="Proteomes" id="UP000541154">
    <property type="component" value="Unassembled WGS sequence"/>
</dbReference>
<sequence length="135" mass="15616">MAAARLRKAFHYPEDSDDDKHEREELDEEEQESVIERLRAQNDKRDAEYSVYHLSPKVVANLKRLSIANKKLQLDIIRHLDSFRYHPTLIGFDVHPISVLTEFRYAGASPFVLKHSFINSNGIHYEILPSPESGS</sequence>